<feature type="transmembrane region" description="Helical" evidence="1">
    <location>
        <begin position="129"/>
        <end position="149"/>
    </location>
</feature>
<dbReference type="CDD" id="cd00121">
    <property type="entry name" value="MATH"/>
    <property type="match status" value="1"/>
</dbReference>
<name>A0A3P6D9A9_BRAOL</name>
<reference evidence="3" key="1">
    <citation type="submission" date="2018-11" db="EMBL/GenBank/DDBJ databases">
        <authorList>
            <consortium name="Genoscope - CEA"/>
            <person name="William W."/>
        </authorList>
    </citation>
    <scope>NUCLEOTIDE SEQUENCE</scope>
</reference>
<dbReference type="InterPro" id="IPR002083">
    <property type="entry name" value="MATH/TRAF_dom"/>
</dbReference>
<keyword evidence="1" id="KW-0472">Membrane</keyword>
<evidence type="ECO:0000259" key="2">
    <source>
        <dbReference type="PROSITE" id="PS50144"/>
    </source>
</evidence>
<dbReference type="SUPFAM" id="SSF49599">
    <property type="entry name" value="TRAF domain-like"/>
    <property type="match status" value="1"/>
</dbReference>
<evidence type="ECO:0000256" key="1">
    <source>
        <dbReference type="SAM" id="Phobius"/>
    </source>
</evidence>
<dbReference type="PANTHER" id="PTHR46162">
    <property type="entry name" value="TRAF-LIKE FAMILY PROTEIN"/>
    <property type="match status" value="1"/>
</dbReference>
<gene>
    <name evidence="3" type="ORF">BOLC9T53080H</name>
</gene>
<feature type="domain" description="MATH" evidence="2">
    <location>
        <begin position="1"/>
        <end position="119"/>
    </location>
</feature>
<protein>
    <recommendedName>
        <fullName evidence="2">MATH domain-containing protein</fullName>
    </recommendedName>
</protein>
<dbReference type="Pfam" id="PF22486">
    <property type="entry name" value="MATH_2"/>
    <property type="match status" value="1"/>
</dbReference>
<dbReference type="InterPro" id="IPR008974">
    <property type="entry name" value="TRAF-like"/>
</dbReference>
<dbReference type="PROSITE" id="PS50144">
    <property type="entry name" value="MATH"/>
    <property type="match status" value="1"/>
</dbReference>
<sequence length="155" mass="17981">MCMLCRWKFKKYFYSDEFVIGQRHWRMSMNPKGDKGKNGLSVYVDASAFLPNTAVSSIYEKFKLRLLNQKSTNHVEKPFLCERESGDSYGKAELISLEELKDESKGYLVKDTIVLEAVFKLFTYVSSCLLMFQNVLLFVYVCVMCCLIMDQLVSK</sequence>
<evidence type="ECO:0000313" key="3">
    <source>
        <dbReference type="EMBL" id="VDD27757.1"/>
    </source>
</evidence>
<keyword evidence="1" id="KW-1133">Transmembrane helix</keyword>
<dbReference type="Gene3D" id="2.60.210.10">
    <property type="entry name" value="Apoptosis, Tumor Necrosis Factor Receptor Associated Protein 2, Chain A"/>
    <property type="match status" value="1"/>
</dbReference>
<keyword evidence="1" id="KW-0812">Transmembrane</keyword>
<organism evidence="3">
    <name type="scientific">Brassica oleracea</name>
    <name type="common">Wild cabbage</name>
    <dbReference type="NCBI Taxonomy" id="3712"/>
    <lineage>
        <taxon>Eukaryota</taxon>
        <taxon>Viridiplantae</taxon>
        <taxon>Streptophyta</taxon>
        <taxon>Embryophyta</taxon>
        <taxon>Tracheophyta</taxon>
        <taxon>Spermatophyta</taxon>
        <taxon>Magnoliopsida</taxon>
        <taxon>eudicotyledons</taxon>
        <taxon>Gunneridae</taxon>
        <taxon>Pentapetalae</taxon>
        <taxon>rosids</taxon>
        <taxon>malvids</taxon>
        <taxon>Brassicales</taxon>
        <taxon>Brassicaceae</taxon>
        <taxon>Brassiceae</taxon>
        <taxon>Brassica</taxon>
    </lineage>
</organism>
<dbReference type="EMBL" id="LR031875">
    <property type="protein sequence ID" value="VDD27757.1"/>
    <property type="molecule type" value="Genomic_DNA"/>
</dbReference>
<accession>A0A3P6D9A9</accession>
<dbReference type="AlphaFoldDB" id="A0A3P6D9A9"/>
<dbReference type="SMART" id="SM00061">
    <property type="entry name" value="MATH"/>
    <property type="match status" value="1"/>
</dbReference>
<dbReference type="PANTHER" id="PTHR46162:SF51">
    <property type="entry name" value="TRAF-LIKE FAMILY PROTEIN"/>
    <property type="match status" value="1"/>
</dbReference>
<proteinExistence type="predicted"/>